<name>A0A6H5H892_9HEMI</name>
<keyword evidence="3" id="KW-1185">Reference proteome</keyword>
<feature type="signal peptide" evidence="1">
    <location>
        <begin position="1"/>
        <end position="15"/>
    </location>
</feature>
<evidence type="ECO:0000256" key="1">
    <source>
        <dbReference type="SAM" id="SignalP"/>
    </source>
</evidence>
<accession>A0A6H5H892</accession>
<proteinExistence type="predicted"/>
<evidence type="ECO:0000313" key="2">
    <source>
        <dbReference type="EMBL" id="CAB0011799.1"/>
    </source>
</evidence>
<dbReference type="AlphaFoldDB" id="A0A6H5H892"/>
<dbReference type="EMBL" id="CADCXU010024274">
    <property type="protein sequence ID" value="CAB0011799.1"/>
    <property type="molecule type" value="Genomic_DNA"/>
</dbReference>
<organism evidence="2 3">
    <name type="scientific">Nesidiocoris tenuis</name>
    <dbReference type="NCBI Taxonomy" id="355587"/>
    <lineage>
        <taxon>Eukaryota</taxon>
        <taxon>Metazoa</taxon>
        <taxon>Ecdysozoa</taxon>
        <taxon>Arthropoda</taxon>
        <taxon>Hexapoda</taxon>
        <taxon>Insecta</taxon>
        <taxon>Pterygota</taxon>
        <taxon>Neoptera</taxon>
        <taxon>Paraneoptera</taxon>
        <taxon>Hemiptera</taxon>
        <taxon>Heteroptera</taxon>
        <taxon>Panheteroptera</taxon>
        <taxon>Cimicomorpha</taxon>
        <taxon>Miridae</taxon>
        <taxon>Dicyphina</taxon>
        <taxon>Nesidiocoris</taxon>
    </lineage>
</organism>
<feature type="chain" id="PRO_5026338964" evidence="1">
    <location>
        <begin position="16"/>
        <end position="406"/>
    </location>
</feature>
<sequence length="406" mass="45544">MWFLIVTFVSSSAQRQDVCDRYAFPLDDIKSKYRDFCSSALGLSAIFRSSSAFDLPAISRSSNAYSHSGIFRSSRAFGHSGISRSSSSFCLSTIFRRSSTFAFRPSSGALALSASQPSLGARAFSASLPFFRCCRAVRHSGIFRSPSAFGQSSIFRSSSAFDLPVISRSSSALCFSTIFSAENPHLKGGDCLFIQGSRLTTDYFIVRTSTTAPRAVNWDYRMYFRDSAGERCDRDFSTTIRGQNNQKSQSTIRRDYKKVLSISLSQNKATLPDSYTNAFRGRTKNRILQGTGTRDDKSDLNSRMVSSISRLTSQLSRELRHHKSNYESKKVRMSSRVRVDSPIGEPNKFHYSRGYVQGAPHFCYISPPKRSNSNGSCKIHETLVQKERYFQDDGRIQRETGSETMQ</sequence>
<keyword evidence="1" id="KW-0732">Signal</keyword>
<protein>
    <submittedName>
        <fullName evidence="2">Uncharacterized protein</fullName>
    </submittedName>
</protein>
<evidence type="ECO:0000313" key="3">
    <source>
        <dbReference type="Proteomes" id="UP000479000"/>
    </source>
</evidence>
<reference evidence="2 3" key="1">
    <citation type="submission" date="2020-02" db="EMBL/GenBank/DDBJ databases">
        <authorList>
            <person name="Ferguson B K."/>
        </authorList>
    </citation>
    <scope>NUCLEOTIDE SEQUENCE [LARGE SCALE GENOMIC DNA]</scope>
</reference>
<dbReference type="Proteomes" id="UP000479000">
    <property type="component" value="Unassembled WGS sequence"/>
</dbReference>
<gene>
    <name evidence="2" type="ORF">NTEN_LOCUS16692</name>
</gene>